<feature type="transmembrane region" description="Helical" evidence="1">
    <location>
        <begin position="119"/>
        <end position="141"/>
    </location>
</feature>
<keyword evidence="1" id="KW-0472">Membrane</keyword>
<dbReference type="GeneID" id="93930570"/>
<dbReference type="Proteomes" id="UP001340816">
    <property type="component" value="Chromosome"/>
</dbReference>
<evidence type="ECO:0000313" key="2">
    <source>
        <dbReference type="EMBL" id="WSD16197.1"/>
    </source>
</evidence>
<feature type="transmembrane region" description="Helical" evidence="1">
    <location>
        <begin position="179"/>
        <end position="196"/>
    </location>
</feature>
<dbReference type="RefSeq" id="WP_326729263.1">
    <property type="nucleotide sequence ID" value="NZ_CP108134.1"/>
</dbReference>
<dbReference type="EMBL" id="CP109135">
    <property type="protein sequence ID" value="WSD16197.1"/>
    <property type="molecule type" value="Genomic_DNA"/>
</dbReference>
<evidence type="ECO:0000313" key="3">
    <source>
        <dbReference type="Proteomes" id="UP001340816"/>
    </source>
</evidence>
<accession>A0ABZ1HC75</accession>
<keyword evidence="3" id="KW-1185">Reference proteome</keyword>
<proteinExistence type="predicted"/>
<feature type="transmembrane region" description="Helical" evidence="1">
    <location>
        <begin position="153"/>
        <end position="172"/>
    </location>
</feature>
<protein>
    <submittedName>
        <fullName evidence="2">ABC transporter permease</fullName>
    </submittedName>
</protein>
<name>A0ABZ1HC75_STRPH</name>
<organism evidence="2 3">
    <name type="scientific">Streptomyces phaeochromogenes</name>
    <dbReference type="NCBI Taxonomy" id="1923"/>
    <lineage>
        <taxon>Bacteria</taxon>
        <taxon>Bacillati</taxon>
        <taxon>Actinomycetota</taxon>
        <taxon>Actinomycetes</taxon>
        <taxon>Kitasatosporales</taxon>
        <taxon>Streptomycetaceae</taxon>
        <taxon>Streptomyces</taxon>
        <taxon>Streptomyces phaeochromogenes group</taxon>
    </lineage>
</organism>
<feature type="transmembrane region" description="Helical" evidence="1">
    <location>
        <begin position="257"/>
        <end position="275"/>
    </location>
</feature>
<evidence type="ECO:0000256" key="1">
    <source>
        <dbReference type="SAM" id="Phobius"/>
    </source>
</evidence>
<feature type="transmembrane region" description="Helical" evidence="1">
    <location>
        <begin position="74"/>
        <end position="93"/>
    </location>
</feature>
<sequence length="514" mass="54299">MSTVLETPVRAVEPAHPARPWAAVFALARFEARELRMTVSFVGVAALYIAWIVWQSTQSQGDYPVLQDVDRATQSMPLLVGLAVMLGVNRAVLRSRRCDTDRHFDVLVVEPWRRTVAHALSIVPAVLFTAVCVLVQFTWAALKPGAVGHGSPAELVVGPLTVLLFGMLGVLLARLFRTLFAAPILLLLLLFSQFVLTSPSGADWMSWLGPVVSESGATAFPSDLLERPAAWHALYLVGLGLSLAVLAVLVSGGRTTVVKAAIAGSVALTVVGVVGQSAGTPAGSTPARDRATNAPEKVQSCLKHGRSTYCAFPEWTGRTADWAGVVDRVQNLAGGSAGVERLTVRQRVDATYGLTSDTTISAATTPGQVTVGTDWGGNRVPEFAAAVASVLVTGNEKAGSEVCDARMVTIMWLALGGESDPMTALRNVRLDDSVSGSAIVLSPTESMSMSAEQTRIVVELLKKPRYDVAGKVKAKWTELTSQKTSTARVAELLGVPAADKSAAKAEADGDSCEE</sequence>
<keyword evidence="1" id="KW-0812">Transmembrane</keyword>
<feature type="transmembrane region" description="Helical" evidence="1">
    <location>
        <begin position="229"/>
        <end position="250"/>
    </location>
</feature>
<gene>
    <name evidence="2" type="ORF">OHB35_24725</name>
</gene>
<feature type="transmembrane region" description="Helical" evidence="1">
    <location>
        <begin position="35"/>
        <end position="54"/>
    </location>
</feature>
<keyword evidence="1" id="KW-1133">Transmembrane helix</keyword>
<reference evidence="2 3" key="1">
    <citation type="submission" date="2022-10" db="EMBL/GenBank/DDBJ databases">
        <title>The complete genomes of actinobacterial strains from the NBC collection.</title>
        <authorList>
            <person name="Joergensen T.S."/>
            <person name="Alvarez Arevalo M."/>
            <person name="Sterndorff E.B."/>
            <person name="Faurdal D."/>
            <person name="Vuksanovic O."/>
            <person name="Mourched A.-S."/>
            <person name="Charusanti P."/>
            <person name="Shaw S."/>
            <person name="Blin K."/>
            <person name="Weber T."/>
        </authorList>
    </citation>
    <scope>NUCLEOTIDE SEQUENCE [LARGE SCALE GENOMIC DNA]</scope>
    <source>
        <strain evidence="2 3">NBC 01752</strain>
    </source>
</reference>